<proteinExistence type="predicted"/>
<protein>
    <submittedName>
        <fullName evidence="2">Uncharacterized protein</fullName>
    </submittedName>
</protein>
<evidence type="ECO:0000256" key="1">
    <source>
        <dbReference type="SAM" id="SignalP"/>
    </source>
</evidence>
<sequence length="60" mass="6477">MKRTLMMMRGALAMLLLIAASGVSHYAHAGVALGRPGSFIRQGKSRSLWRSPIPTRAALI</sequence>
<reference evidence="2 3" key="1">
    <citation type="submission" date="2017-06" db="EMBL/GenBank/DDBJ databases">
        <title>Origin of plasmid-mediated fosfomycin resistance gene fosA3.</title>
        <authorList>
            <person name="Ito R."/>
            <person name="Pacey M.P."/>
            <person name="Doi Y."/>
        </authorList>
    </citation>
    <scope>NUCLEOTIDE SEQUENCE [LARGE SCALE GENOMIC DNA]</scope>
    <source>
        <strain evidence="2 3">YDC799</strain>
    </source>
</reference>
<dbReference type="Proteomes" id="UP000197098">
    <property type="component" value="Chromosome"/>
</dbReference>
<feature type="signal peptide" evidence="1">
    <location>
        <begin position="1"/>
        <end position="29"/>
    </location>
</feature>
<name>A0A248KGS6_9ENTR</name>
<feature type="chain" id="PRO_5012512709" evidence="1">
    <location>
        <begin position="30"/>
        <end position="60"/>
    </location>
</feature>
<dbReference type="AlphaFoldDB" id="A0A248KGS6"/>
<accession>A0A248KGS6</accession>
<organism evidence="2 3">
    <name type="scientific">Kluyvera genomosp. 3</name>
    <dbReference type="NCBI Taxonomy" id="2774055"/>
    <lineage>
        <taxon>Bacteria</taxon>
        <taxon>Pseudomonadati</taxon>
        <taxon>Pseudomonadota</taxon>
        <taxon>Gammaproteobacteria</taxon>
        <taxon>Enterobacterales</taxon>
        <taxon>Enterobacteriaceae</taxon>
        <taxon>Kluyvera</taxon>
    </lineage>
</organism>
<gene>
    <name evidence="2" type="ORF">CEW81_03900</name>
</gene>
<evidence type="ECO:0000313" key="2">
    <source>
        <dbReference type="EMBL" id="ASG62749.1"/>
    </source>
</evidence>
<keyword evidence="1" id="KW-0732">Signal</keyword>
<dbReference type="EMBL" id="CP022114">
    <property type="protein sequence ID" value="ASG62749.1"/>
    <property type="molecule type" value="Genomic_DNA"/>
</dbReference>
<evidence type="ECO:0000313" key="3">
    <source>
        <dbReference type="Proteomes" id="UP000197098"/>
    </source>
</evidence>